<evidence type="ECO:0000313" key="4">
    <source>
        <dbReference type="Proteomes" id="UP001501321"/>
    </source>
</evidence>
<dbReference type="Gene3D" id="1.20.120.740">
    <property type="entry name" value="YgfB uncharacterised protein family UPF0149, PF03695"/>
    <property type="match status" value="1"/>
</dbReference>
<organism evidence="3 4">
    <name type="scientific">Pseudaeromonas paramecii</name>
    <dbReference type="NCBI Taxonomy" id="2138166"/>
    <lineage>
        <taxon>Bacteria</taxon>
        <taxon>Pseudomonadati</taxon>
        <taxon>Pseudomonadota</taxon>
        <taxon>Gammaproteobacteria</taxon>
        <taxon>Aeromonadales</taxon>
        <taxon>Aeromonadaceae</taxon>
        <taxon>Pseudaeromonas</taxon>
    </lineage>
</organism>
<dbReference type="Proteomes" id="UP001501321">
    <property type="component" value="Unassembled WGS sequence"/>
</dbReference>
<dbReference type="InterPro" id="IPR036255">
    <property type="entry name" value="YgfB-like_sf"/>
</dbReference>
<dbReference type="Pfam" id="PF03695">
    <property type="entry name" value="UPF0149"/>
    <property type="match status" value="1"/>
</dbReference>
<dbReference type="PANTHER" id="PTHR37528:SF1">
    <property type="entry name" value="UPF0149 PROTEIN YGFB"/>
    <property type="match status" value="1"/>
</dbReference>
<comment type="similarity">
    <text evidence="1">Belongs to the UPF0149 family.</text>
</comment>
<gene>
    <name evidence="3" type="ORF">GCM10023095_11200</name>
</gene>
<proteinExistence type="inferred from homology"/>
<sequence length="182" mass="20310">MMDFAQAASLLDEHEVMATPAEMHGVLCGLLCGGVALDTQSWQGEFNGLVNDGHAFVAPVRQWLEELCQHSQQALLNQSGLELLLPDEDEPMVVRLEYLADWTQAFLAGFAVMQRELSNISDELQEMVEDLSNITQLDTDAELSDEDESSYLVLYEHLKLAVMMAFEECGQRPRPVTAPTLH</sequence>
<evidence type="ECO:0000256" key="1">
    <source>
        <dbReference type="ARBA" id="ARBA00038308"/>
    </source>
</evidence>
<keyword evidence="2" id="KW-0175">Coiled coil</keyword>
<evidence type="ECO:0000256" key="2">
    <source>
        <dbReference type="SAM" id="Coils"/>
    </source>
</evidence>
<feature type="coiled-coil region" evidence="2">
    <location>
        <begin position="110"/>
        <end position="137"/>
    </location>
</feature>
<accession>A0ABP8Q473</accession>
<reference evidence="4" key="1">
    <citation type="journal article" date="2019" name="Int. J. Syst. Evol. Microbiol.">
        <title>The Global Catalogue of Microorganisms (GCM) 10K type strain sequencing project: providing services to taxonomists for standard genome sequencing and annotation.</title>
        <authorList>
            <consortium name="The Broad Institute Genomics Platform"/>
            <consortium name="The Broad Institute Genome Sequencing Center for Infectious Disease"/>
            <person name="Wu L."/>
            <person name="Ma J."/>
        </authorList>
    </citation>
    <scope>NUCLEOTIDE SEQUENCE [LARGE SCALE GENOMIC DNA]</scope>
    <source>
        <strain evidence="4">JCM 32226</strain>
    </source>
</reference>
<name>A0ABP8Q473_9GAMM</name>
<comment type="caution">
    <text evidence="3">The sequence shown here is derived from an EMBL/GenBank/DDBJ whole genome shotgun (WGS) entry which is preliminary data.</text>
</comment>
<keyword evidence="4" id="KW-1185">Reference proteome</keyword>
<dbReference type="InterPro" id="IPR011978">
    <property type="entry name" value="YgfB-like"/>
</dbReference>
<protein>
    <submittedName>
        <fullName evidence="3">UPF0149 family protein</fullName>
    </submittedName>
</protein>
<dbReference type="RefSeq" id="WP_345010899.1">
    <property type="nucleotide sequence ID" value="NZ_BAABFC010000009.1"/>
</dbReference>
<dbReference type="EMBL" id="BAABFC010000009">
    <property type="protein sequence ID" value="GAA4496371.1"/>
    <property type="molecule type" value="Genomic_DNA"/>
</dbReference>
<dbReference type="PANTHER" id="PTHR37528">
    <property type="entry name" value="UPF0149 PROTEIN YGFB"/>
    <property type="match status" value="1"/>
</dbReference>
<dbReference type="SUPFAM" id="SSF101327">
    <property type="entry name" value="YgfB-like"/>
    <property type="match status" value="1"/>
</dbReference>
<evidence type="ECO:0000313" key="3">
    <source>
        <dbReference type="EMBL" id="GAA4496371.1"/>
    </source>
</evidence>